<feature type="domain" description="OTU" evidence="3">
    <location>
        <begin position="164"/>
        <end position="301"/>
    </location>
</feature>
<evidence type="ECO:0000256" key="2">
    <source>
        <dbReference type="SAM" id="MobiDB-lite"/>
    </source>
</evidence>
<evidence type="ECO:0000313" key="5">
    <source>
        <dbReference type="Proteomes" id="UP001150538"/>
    </source>
</evidence>
<sequence>MSTIAETNFEDLEARHRKELKELTNKIMGLKKSVPKGDKKRKKEVTAEVAKLEAEIKERHAQEVDALKQKLESGSDEKAANKDVDIITEKIESVNMKNHSEPEEPSKQQAPRGKKKNKAKMRLQRRQEEMERLQAEAEKEAEGMVDMQKIENEAIERILEINNLSIYDIRPDGHCLYAAFADQLNKYHGKKLTYADLRTQTAKYMRNNTDDFMPFMVHDDGSMFSNDDFEKYCNDLETTAVWGGQQEILALSHIFNVPVEIYQMGQPKLKISEHYNATPILLSYHRHAYGLGEHYNSLHKKQ</sequence>
<reference evidence="4" key="1">
    <citation type="submission" date="2022-07" db="EMBL/GenBank/DDBJ databases">
        <title>Phylogenomic reconstructions and comparative analyses of Kickxellomycotina fungi.</title>
        <authorList>
            <person name="Reynolds N.K."/>
            <person name="Stajich J.E."/>
            <person name="Barry K."/>
            <person name="Grigoriev I.V."/>
            <person name="Crous P."/>
            <person name="Smith M.E."/>
        </authorList>
    </citation>
    <scope>NUCLEOTIDE SEQUENCE</scope>
    <source>
        <strain evidence="4">NBRC 100468</strain>
    </source>
</reference>
<dbReference type="Pfam" id="PF02338">
    <property type="entry name" value="OTU"/>
    <property type="match status" value="1"/>
</dbReference>
<protein>
    <submittedName>
        <fullName evidence="4">OTU protein</fullName>
        <ecNumber evidence="4">3.4.19.12</ecNumber>
    </submittedName>
</protein>
<dbReference type="EMBL" id="JANBPU010000021">
    <property type="protein sequence ID" value="KAJ1919816.1"/>
    <property type="molecule type" value="Genomic_DNA"/>
</dbReference>
<proteinExistence type="predicted"/>
<keyword evidence="4" id="KW-0378">Hydrolase</keyword>
<feature type="compositionally biased region" description="Basic residues" evidence="2">
    <location>
        <begin position="112"/>
        <end position="122"/>
    </location>
</feature>
<feature type="coiled-coil region" evidence="1">
    <location>
        <begin position="13"/>
        <end position="77"/>
    </location>
</feature>
<evidence type="ECO:0000313" key="4">
    <source>
        <dbReference type="EMBL" id="KAJ1919816.1"/>
    </source>
</evidence>
<dbReference type="PROSITE" id="PS50802">
    <property type="entry name" value="OTU"/>
    <property type="match status" value="1"/>
</dbReference>
<dbReference type="CDD" id="cd22748">
    <property type="entry name" value="OTU_OTUD6-like"/>
    <property type="match status" value="1"/>
</dbReference>
<dbReference type="AlphaFoldDB" id="A0A9W8DVC5"/>
<dbReference type="InterPro" id="IPR003323">
    <property type="entry name" value="OTU_dom"/>
</dbReference>
<dbReference type="PANTHER" id="PTHR12419">
    <property type="entry name" value="OTU DOMAIN CONTAINING PROTEIN"/>
    <property type="match status" value="1"/>
</dbReference>
<keyword evidence="5" id="KW-1185">Reference proteome</keyword>
<dbReference type="OrthoDB" id="415023at2759"/>
<dbReference type="Gene3D" id="3.90.70.80">
    <property type="match status" value="1"/>
</dbReference>
<organism evidence="4 5">
    <name type="scientific">Mycoemilia scoparia</name>
    <dbReference type="NCBI Taxonomy" id="417184"/>
    <lineage>
        <taxon>Eukaryota</taxon>
        <taxon>Fungi</taxon>
        <taxon>Fungi incertae sedis</taxon>
        <taxon>Zoopagomycota</taxon>
        <taxon>Kickxellomycotina</taxon>
        <taxon>Kickxellomycetes</taxon>
        <taxon>Kickxellales</taxon>
        <taxon>Kickxellaceae</taxon>
        <taxon>Mycoemilia</taxon>
    </lineage>
</organism>
<dbReference type="PANTHER" id="PTHR12419:SF10">
    <property type="entry name" value="DEUBIQUITINASE OTUD6B"/>
    <property type="match status" value="1"/>
</dbReference>
<dbReference type="EC" id="3.4.19.12" evidence="4"/>
<evidence type="ECO:0000256" key="1">
    <source>
        <dbReference type="SAM" id="Coils"/>
    </source>
</evidence>
<keyword evidence="1" id="KW-0175">Coiled coil</keyword>
<feature type="region of interest" description="Disordered" evidence="2">
    <location>
        <begin position="92"/>
        <end position="122"/>
    </location>
</feature>
<dbReference type="InterPro" id="IPR050704">
    <property type="entry name" value="Peptidase_C85-like"/>
</dbReference>
<dbReference type="Proteomes" id="UP001150538">
    <property type="component" value="Unassembled WGS sequence"/>
</dbReference>
<evidence type="ECO:0000259" key="3">
    <source>
        <dbReference type="PROSITE" id="PS50802"/>
    </source>
</evidence>
<accession>A0A9W8DVC5</accession>
<dbReference type="InterPro" id="IPR038765">
    <property type="entry name" value="Papain-like_cys_pep_sf"/>
</dbReference>
<comment type="caution">
    <text evidence="4">The sequence shown here is derived from an EMBL/GenBank/DDBJ whole genome shotgun (WGS) entry which is preliminary data.</text>
</comment>
<feature type="compositionally biased region" description="Basic and acidic residues" evidence="2">
    <location>
        <begin position="92"/>
        <end position="106"/>
    </location>
</feature>
<dbReference type="SUPFAM" id="SSF54001">
    <property type="entry name" value="Cysteine proteinases"/>
    <property type="match status" value="1"/>
</dbReference>
<gene>
    <name evidence="4" type="primary">OTU2</name>
    <name evidence="4" type="ORF">H4219_001725</name>
</gene>
<dbReference type="GO" id="GO:0016579">
    <property type="term" value="P:protein deubiquitination"/>
    <property type="evidence" value="ECO:0007669"/>
    <property type="project" value="TreeGrafter"/>
</dbReference>
<dbReference type="GO" id="GO:0004843">
    <property type="term" value="F:cysteine-type deubiquitinase activity"/>
    <property type="evidence" value="ECO:0007669"/>
    <property type="project" value="UniProtKB-EC"/>
</dbReference>
<name>A0A9W8DVC5_9FUNG</name>